<reference evidence="2 3" key="1">
    <citation type="submission" date="2024-04" db="EMBL/GenBank/DDBJ databases">
        <title>Luteolibacter sp. isolated from soil.</title>
        <authorList>
            <person name="An J."/>
        </authorList>
    </citation>
    <scope>NUCLEOTIDE SEQUENCE [LARGE SCALE GENOMIC DNA]</scope>
    <source>
        <strain evidence="2 3">Y139</strain>
    </source>
</reference>
<dbReference type="SUPFAM" id="SSF50800">
    <property type="entry name" value="PK beta-barrel domain-like"/>
    <property type="match status" value="1"/>
</dbReference>
<evidence type="ECO:0000259" key="1">
    <source>
        <dbReference type="PROSITE" id="PS51340"/>
    </source>
</evidence>
<protein>
    <submittedName>
        <fullName evidence="2">Molybdenum cofactor biosysynthesis protein</fullName>
    </submittedName>
</protein>
<proteinExistence type="predicted"/>
<evidence type="ECO:0000313" key="2">
    <source>
        <dbReference type="EMBL" id="MEK7953282.1"/>
    </source>
</evidence>
<dbReference type="RefSeq" id="WP_341407046.1">
    <property type="nucleotide sequence ID" value="NZ_JBBUKT010000010.1"/>
</dbReference>
<dbReference type="InterPro" id="IPR011037">
    <property type="entry name" value="Pyrv_Knase-like_insert_dom_sf"/>
</dbReference>
<dbReference type="Gene3D" id="2.40.33.20">
    <property type="entry name" value="PK beta-barrel domain-like"/>
    <property type="match status" value="1"/>
</dbReference>
<accession>A0ABU9B1Z4</accession>
<organism evidence="2 3">
    <name type="scientific">Luteolibacter soli</name>
    <dbReference type="NCBI Taxonomy" id="3135280"/>
    <lineage>
        <taxon>Bacteria</taxon>
        <taxon>Pseudomonadati</taxon>
        <taxon>Verrucomicrobiota</taxon>
        <taxon>Verrucomicrobiia</taxon>
        <taxon>Verrucomicrobiales</taxon>
        <taxon>Verrucomicrobiaceae</taxon>
        <taxon>Luteolibacter</taxon>
    </lineage>
</organism>
<comment type="caution">
    <text evidence="2">The sequence shown here is derived from an EMBL/GenBank/DDBJ whole genome shotgun (WGS) entry which is preliminary data.</text>
</comment>
<evidence type="ECO:0000313" key="3">
    <source>
        <dbReference type="Proteomes" id="UP001371305"/>
    </source>
</evidence>
<gene>
    <name evidence="2" type="ORF">WKV53_22400</name>
</gene>
<keyword evidence="3" id="KW-1185">Reference proteome</keyword>
<sequence length="185" mass="21188">MGKPSPSESSTETSLDTDLPRWDARLLHIFVSAGHDYWGRNGEGRMQHGISDLPEVECIAGKGLVGDRYFNSRPDAKGQVTFFDMRVVEEVRRHFKLSKLPASVFRRNLIVEGVDLREWKGKRFLFQGIEFEGSQECRPCEWMDRVIALGGEEFLRGNFRGGLRAKVRTSGMLRIDRLENYAPPR</sequence>
<dbReference type="Pfam" id="PF03473">
    <property type="entry name" value="MOSC"/>
    <property type="match status" value="1"/>
</dbReference>
<name>A0ABU9B1Z4_9BACT</name>
<dbReference type="EMBL" id="JBBUKT010000010">
    <property type="protein sequence ID" value="MEK7953282.1"/>
    <property type="molecule type" value="Genomic_DNA"/>
</dbReference>
<dbReference type="PROSITE" id="PS51340">
    <property type="entry name" value="MOSC"/>
    <property type="match status" value="1"/>
</dbReference>
<feature type="domain" description="MOSC" evidence="1">
    <location>
        <begin position="51"/>
        <end position="185"/>
    </location>
</feature>
<dbReference type="Proteomes" id="UP001371305">
    <property type="component" value="Unassembled WGS sequence"/>
</dbReference>
<dbReference type="InterPro" id="IPR005302">
    <property type="entry name" value="MoCF_Sase_C"/>
</dbReference>